<name>A0A383AVH1_9ZZZZ</name>
<accession>A0A383AVH1</accession>
<gene>
    <name evidence="1" type="ORF">METZ01_LOCUS464691</name>
</gene>
<feature type="non-terminal residue" evidence="1">
    <location>
        <position position="1"/>
    </location>
</feature>
<organism evidence="1">
    <name type="scientific">marine metagenome</name>
    <dbReference type="NCBI Taxonomy" id="408172"/>
    <lineage>
        <taxon>unclassified sequences</taxon>
        <taxon>metagenomes</taxon>
        <taxon>ecological metagenomes</taxon>
    </lineage>
</organism>
<proteinExistence type="predicted"/>
<evidence type="ECO:0000313" key="1">
    <source>
        <dbReference type="EMBL" id="SVE11837.1"/>
    </source>
</evidence>
<protein>
    <submittedName>
        <fullName evidence="1">Uncharacterized protein</fullName>
    </submittedName>
</protein>
<dbReference type="EMBL" id="UINC01195328">
    <property type="protein sequence ID" value="SVE11837.1"/>
    <property type="molecule type" value="Genomic_DNA"/>
</dbReference>
<sequence length="43" mass="5089">QKGVIVTVFPDSCDRCYVNFGKFKEYYEENKSHKLPKADGYKR</sequence>
<reference evidence="1" key="1">
    <citation type="submission" date="2018-05" db="EMBL/GenBank/DDBJ databases">
        <authorList>
            <person name="Lanie J.A."/>
            <person name="Ng W.-L."/>
            <person name="Kazmierczak K.M."/>
            <person name="Andrzejewski T.M."/>
            <person name="Davidsen T.M."/>
            <person name="Wayne K.J."/>
            <person name="Tettelin H."/>
            <person name="Glass J.I."/>
            <person name="Rusch D."/>
            <person name="Podicherti R."/>
            <person name="Tsui H.-C.T."/>
            <person name="Winkler M.E."/>
        </authorList>
    </citation>
    <scope>NUCLEOTIDE SEQUENCE</scope>
</reference>
<dbReference type="AlphaFoldDB" id="A0A383AVH1"/>